<feature type="binding site" evidence="2">
    <location>
        <position position="73"/>
    </location>
    <ligand>
        <name>Mg(2+)</name>
        <dbReference type="ChEBI" id="CHEBI:18420"/>
        <label>4</label>
    </ligand>
</feature>
<comment type="function">
    <text evidence="2">Catalyzes the ATP-dependent phosphorylation of thiamine-monophosphate (TMP) to form thiamine-pyrophosphate (TPP), the active form of vitamin B1.</text>
</comment>
<dbReference type="SUPFAM" id="SSF56042">
    <property type="entry name" value="PurM C-terminal domain-like"/>
    <property type="match status" value="1"/>
</dbReference>
<feature type="binding site" evidence="2">
    <location>
        <position position="45"/>
    </location>
    <ligand>
        <name>Mg(2+)</name>
        <dbReference type="ChEBI" id="CHEBI:18420"/>
        <label>1</label>
    </ligand>
</feature>
<dbReference type="OrthoDB" id="9802811at2"/>
<dbReference type="PANTHER" id="PTHR30270">
    <property type="entry name" value="THIAMINE-MONOPHOSPHATE KINASE"/>
    <property type="match status" value="1"/>
</dbReference>
<feature type="binding site" evidence="2">
    <location>
        <position position="28"/>
    </location>
    <ligand>
        <name>Mg(2+)</name>
        <dbReference type="ChEBI" id="CHEBI:18420"/>
        <label>3</label>
    </ligand>
</feature>
<dbReference type="GO" id="GO:0005524">
    <property type="term" value="F:ATP binding"/>
    <property type="evidence" value="ECO:0007669"/>
    <property type="project" value="UniProtKB-UniRule"/>
</dbReference>
<feature type="binding site" evidence="2">
    <location>
        <position position="204"/>
    </location>
    <ligand>
        <name>Mg(2+)</name>
        <dbReference type="ChEBI" id="CHEBI:18420"/>
        <label>3</label>
    </ligand>
</feature>
<dbReference type="NCBIfam" id="TIGR01379">
    <property type="entry name" value="thiL"/>
    <property type="match status" value="1"/>
</dbReference>
<name>A0A2T5MHE2_9GAMM</name>
<dbReference type="CDD" id="cd02194">
    <property type="entry name" value="ThiL"/>
    <property type="match status" value="1"/>
</dbReference>
<feature type="binding site" evidence="2">
    <location>
        <position position="52"/>
    </location>
    <ligand>
        <name>substrate</name>
    </ligand>
</feature>
<feature type="domain" description="PurM-like C-terminal" evidence="4">
    <location>
        <begin position="150"/>
        <end position="295"/>
    </location>
</feature>
<feature type="binding site" evidence="2">
    <location>
        <position position="44"/>
    </location>
    <ligand>
        <name>Mg(2+)</name>
        <dbReference type="ChEBI" id="CHEBI:18420"/>
        <label>1</label>
    </ligand>
</feature>
<comment type="pathway">
    <text evidence="2">Cofactor biosynthesis; thiamine diphosphate biosynthesis; thiamine diphosphate from thiamine phosphate: step 1/1.</text>
</comment>
<feature type="binding site" evidence="2">
    <location>
        <position position="120"/>
    </location>
    <ligand>
        <name>Mg(2+)</name>
        <dbReference type="ChEBI" id="CHEBI:18420"/>
        <label>1</label>
    </ligand>
</feature>
<evidence type="ECO:0000313" key="6">
    <source>
        <dbReference type="Proteomes" id="UP000244248"/>
    </source>
</evidence>
<dbReference type="UniPathway" id="UPA00060">
    <property type="reaction ID" value="UER00142"/>
</dbReference>
<comment type="caution">
    <text evidence="2">Lacks conserved residue(s) required for the propagation of feature annotation.</text>
</comment>
<dbReference type="Proteomes" id="UP000244248">
    <property type="component" value="Unassembled WGS sequence"/>
</dbReference>
<dbReference type="PIRSF" id="PIRSF005303">
    <property type="entry name" value="Thiam_monoph_kin"/>
    <property type="match status" value="1"/>
</dbReference>
<feature type="binding site" evidence="2">
    <location>
        <position position="28"/>
    </location>
    <ligand>
        <name>Mg(2+)</name>
        <dbReference type="ChEBI" id="CHEBI:18420"/>
        <label>4</label>
    </ligand>
</feature>
<keyword evidence="6" id="KW-1185">Reference proteome</keyword>
<keyword evidence="2" id="KW-0808">Transferase</keyword>
<evidence type="ECO:0000313" key="5">
    <source>
        <dbReference type="EMBL" id="PTU31998.1"/>
    </source>
</evidence>
<dbReference type="Gene3D" id="3.90.650.10">
    <property type="entry name" value="PurM-like C-terminal domain"/>
    <property type="match status" value="1"/>
</dbReference>
<protein>
    <recommendedName>
        <fullName evidence="2">Thiamine-monophosphate kinase</fullName>
        <shortName evidence="2">TMP kinase</shortName>
        <shortName evidence="2">Thiamine-phosphate kinase</shortName>
        <ecNumber evidence="2">2.7.4.16</ecNumber>
    </recommendedName>
</protein>
<dbReference type="InterPro" id="IPR006283">
    <property type="entry name" value="ThiL-like"/>
</dbReference>
<dbReference type="EC" id="2.7.4.16" evidence="2"/>
<keyword evidence="2" id="KW-0067">ATP-binding</keyword>
<dbReference type="GO" id="GO:0009228">
    <property type="term" value="P:thiamine biosynthetic process"/>
    <property type="evidence" value="ECO:0007669"/>
    <property type="project" value="UniProtKB-KW"/>
</dbReference>
<dbReference type="HAMAP" id="MF_02128">
    <property type="entry name" value="TMP_kinase"/>
    <property type="match status" value="1"/>
</dbReference>
<keyword evidence="2 5" id="KW-0418">Kinase</keyword>
<evidence type="ECO:0000256" key="2">
    <source>
        <dbReference type="HAMAP-Rule" id="MF_02128"/>
    </source>
</evidence>
<reference evidence="5 6" key="1">
    <citation type="submission" date="2018-04" db="EMBL/GenBank/DDBJ databases">
        <title>Novel species isolated from glacier.</title>
        <authorList>
            <person name="Liu Q."/>
            <person name="Xin Y.-H."/>
        </authorList>
    </citation>
    <scope>NUCLEOTIDE SEQUENCE [LARGE SCALE GENOMIC DNA]</scope>
    <source>
        <strain evidence="5 6">GT1R17</strain>
    </source>
</reference>
<dbReference type="InterPro" id="IPR036676">
    <property type="entry name" value="PurM-like_C_sf"/>
</dbReference>
<gene>
    <name evidence="2 5" type="primary">thiL</name>
    <name evidence="5" type="ORF">CJD38_04785</name>
</gene>
<feature type="binding site" evidence="2">
    <location>
        <position position="43"/>
    </location>
    <ligand>
        <name>Mg(2+)</name>
        <dbReference type="ChEBI" id="CHEBI:18420"/>
        <label>4</label>
    </ligand>
</feature>
<organism evidence="5 6">
    <name type="scientific">Stenotrophobium rhamnosiphilum</name>
    <dbReference type="NCBI Taxonomy" id="2029166"/>
    <lineage>
        <taxon>Bacteria</taxon>
        <taxon>Pseudomonadati</taxon>
        <taxon>Pseudomonadota</taxon>
        <taxon>Gammaproteobacteria</taxon>
        <taxon>Nevskiales</taxon>
        <taxon>Nevskiaceae</taxon>
        <taxon>Stenotrophobium</taxon>
    </lineage>
</organism>
<comment type="caution">
    <text evidence="5">The sequence shown here is derived from an EMBL/GenBank/DDBJ whole genome shotgun (WGS) entry which is preliminary data.</text>
</comment>
<dbReference type="InterPro" id="IPR010918">
    <property type="entry name" value="PurM-like_C_dom"/>
</dbReference>
<dbReference type="Gene3D" id="3.30.1330.10">
    <property type="entry name" value="PurM-like, N-terminal domain"/>
    <property type="match status" value="1"/>
</dbReference>
<keyword evidence="2" id="KW-0479">Metal-binding</keyword>
<evidence type="ECO:0000259" key="3">
    <source>
        <dbReference type="Pfam" id="PF00586"/>
    </source>
</evidence>
<feature type="domain" description="PurM-like N-terminal" evidence="3">
    <location>
        <begin position="26"/>
        <end position="136"/>
    </location>
</feature>
<accession>A0A2T5MHE2</accession>
<feature type="binding site" evidence="2">
    <location>
        <position position="255"/>
    </location>
    <ligand>
        <name>substrate</name>
    </ligand>
</feature>
<comment type="catalytic activity">
    <reaction evidence="2">
        <text>thiamine phosphate + ATP = thiamine diphosphate + ADP</text>
        <dbReference type="Rhea" id="RHEA:15913"/>
        <dbReference type="ChEBI" id="CHEBI:30616"/>
        <dbReference type="ChEBI" id="CHEBI:37575"/>
        <dbReference type="ChEBI" id="CHEBI:58937"/>
        <dbReference type="ChEBI" id="CHEBI:456216"/>
        <dbReference type="EC" id="2.7.4.16"/>
    </reaction>
</comment>
<dbReference type="GO" id="GO:0009030">
    <property type="term" value="F:thiamine-phosphate kinase activity"/>
    <property type="evidence" value="ECO:0007669"/>
    <property type="project" value="UniProtKB-UniRule"/>
</dbReference>
<dbReference type="Pfam" id="PF02769">
    <property type="entry name" value="AIRS_C"/>
    <property type="match status" value="1"/>
</dbReference>
<feature type="binding site" evidence="2">
    <location>
        <position position="73"/>
    </location>
    <ligand>
        <name>Mg(2+)</name>
        <dbReference type="ChEBI" id="CHEBI:18420"/>
        <label>2</label>
    </ligand>
</feature>
<feature type="binding site" evidence="2">
    <location>
        <position position="45"/>
    </location>
    <ligand>
        <name>Mg(2+)</name>
        <dbReference type="ChEBI" id="CHEBI:18420"/>
        <label>2</label>
    </ligand>
</feature>
<dbReference type="EMBL" id="QANS01000002">
    <property type="protein sequence ID" value="PTU31998.1"/>
    <property type="molecule type" value="Genomic_DNA"/>
</dbReference>
<dbReference type="GO" id="GO:0009229">
    <property type="term" value="P:thiamine diphosphate biosynthetic process"/>
    <property type="evidence" value="ECO:0007669"/>
    <property type="project" value="UniProtKB-UniRule"/>
</dbReference>
<evidence type="ECO:0000259" key="4">
    <source>
        <dbReference type="Pfam" id="PF02769"/>
    </source>
</evidence>
<feature type="binding site" evidence="2">
    <location>
        <position position="73"/>
    </location>
    <ligand>
        <name>Mg(2+)</name>
        <dbReference type="ChEBI" id="CHEBI:18420"/>
        <label>3</label>
    </ligand>
</feature>
<comment type="miscellaneous">
    <text evidence="2">Reaction mechanism of ThiL seems to utilize a direct, inline transfer of the gamma-phosphate of ATP to TMP rather than a phosphorylated enzyme intermediate.</text>
</comment>
<keyword evidence="1 2" id="KW-0784">Thiamine biosynthesis</keyword>
<dbReference type="InterPro" id="IPR036921">
    <property type="entry name" value="PurM-like_N_sf"/>
</dbReference>
<dbReference type="GO" id="GO:0000287">
    <property type="term" value="F:magnesium ion binding"/>
    <property type="evidence" value="ECO:0007669"/>
    <property type="project" value="UniProtKB-UniRule"/>
</dbReference>
<feature type="binding site" evidence="2">
    <location>
        <position position="207"/>
    </location>
    <ligand>
        <name>Mg(2+)</name>
        <dbReference type="ChEBI" id="CHEBI:18420"/>
        <label>5</label>
    </ligand>
</feature>
<feature type="binding site" evidence="2">
    <location>
        <position position="144"/>
    </location>
    <ligand>
        <name>ATP</name>
        <dbReference type="ChEBI" id="CHEBI:30616"/>
    </ligand>
</feature>
<keyword evidence="2" id="KW-0547">Nucleotide-binding</keyword>
<proteinExistence type="inferred from homology"/>
<comment type="similarity">
    <text evidence="2">Belongs to the thiamine-monophosphate kinase family.</text>
</comment>
<feature type="binding site" evidence="2">
    <location>
        <position position="311"/>
    </location>
    <ligand>
        <name>substrate</name>
    </ligand>
</feature>
<dbReference type="InterPro" id="IPR016188">
    <property type="entry name" value="PurM-like_N"/>
</dbReference>
<evidence type="ECO:0000256" key="1">
    <source>
        <dbReference type="ARBA" id="ARBA00022977"/>
    </source>
</evidence>
<dbReference type="SUPFAM" id="SSF55326">
    <property type="entry name" value="PurM N-terminal domain-like"/>
    <property type="match status" value="1"/>
</dbReference>
<dbReference type="RefSeq" id="WP_107939189.1">
    <property type="nucleotide sequence ID" value="NZ_QANS01000002.1"/>
</dbReference>
<keyword evidence="2" id="KW-0460">Magnesium</keyword>
<dbReference type="Pfam" id="PF00586">
    <property type="entry name" value="AIRS"/>
    <property type="match status" value="1"/>
</dbReference>
<sequence length="315" mass="33031">MDEFSLIQKYFAQLTAPAGDVLLGIGDDCALLQPPAGEVLAVTTDTLVSGRHFPVETAPYDIGWKSLAVNLSDLAAMGAQARWFTLALTLPEANQTWIQEFARGLSDLAAQSKVALVGGDTARGPLSITITAMGTVPAGAALKRNGAQIDDVVCVTGTLGDAALALRLLSESDLSTDLRARLDRPTPRLAAGLALRDIAHAAIDLSDGLAGDLAHVLDASGVGAEIYSARLPSSLEFKKYVAPTDALALQLQGGDDYELCVCIAPEKFDEAAARLAVFDVSLTSIGRITSETGLRFLDANGVTIPLAPNGYRHFQ</sequence>
<dbReference type="AlphaFoldDB" id="A0A2T5MHE2"/>
<feature type="binding site" evidence="2">
    <location>
        <position position="206"/>
    </location>
    <ligand>
        <name>ATP</name>
        <dbReference type="ChEBI" id="CHEBI:30616"/>
    </ligand>
</feature>
<feature type="binding site" evidence="2">
    <location>
        <begin position="119"/>
        <end position="120"/>
    </location>
    <ligand>
        <name>ATP</name>
        <dbReference type="ChEBI" id="CHEBI:30616"/>
    </ligand>
</feature>
<dbReference type="PANTHER" id="PTHR30270:SF0">
    <property type="entry name" value="THIAMINE-MONOPHOSPHATE KINASE"/>
    <property type="match status" value="1"/>
</dbReference>